<evidence type="ECO:0000313" key="7">
    <source>
        <dbReference type="Proteomes" id="UP000763557"/>
    </source>
</evidence>
<feature type="domain" description="Carrier" evidence="5">
    <location>
        <begin position="716"/>
        <end position="792"/>
    </location>
</feature>
<dbReference type="Pfam" id="PF00668">
    <property type="entry name" value="Condensation"/>
    <property type="match status" value="2"/>
</dbReference>
<gene>
    <name evidence="6" type="ORF">GC106_83630</name>
</gene>
<dbReference type="EMBL" id="JAAATY010000051">
    <property type="protein sequence ID" value="NRN71088.1"/>
    <property type="molecule type" value="Genomic_DNA"/>
</dbReference>
<dbReference type="InterPro" id="IPR001242">
    <property type="entry name" value="Condensation_dom"/>
</dbReference>
<dbReference type="Gene3D" id="3.40.50.980">
    <property type="match status" value="2"/>
</dbReference>
<dbReference type="SUPFAM" id="SSF47336">
    <property type="entry name" value="ACP-like"/>
    <property type="match status" value="2"/>
</dbReference>
<dbReference type="InterPro" id="IPR000873">
    <property type="entry name" value="AMP-dep_synth/lig_dom"/>
</dbReference>
<dbReference type="InterPro" id="IPR025110">
    <property type="entry name" value="AMP-bd_C"/>
</dbReference>
<dbReference type="Gene3D" id="3.40.50.12780">
    <property type="entry name" value="N-terminal domain of ligase-like"/>
    <property type="match status" value="1"/>
</dbReference>
<feature type="compositionally biased region" description="Polar residues" evidence="4">
    <location>
        <begin position="2245"/>
        <end position="2255"/>
    </location>
</feature>
<dbReference type="Proteomes" id="UP000763557">
    <property type="component" value="Unassembled WGS sequence"/>
</dbReference>
<dbReference type="Pfam" id="PF00501">
    <property type="entry name" value="AMP-binding"/>
    <property type="match status" value="2"/>
</dbReference>
<dbReference type="InterPro" id="IPR006162">
    <property type="entry name" value="Ppantetheine_attach_site"/>
</dbReference>
<dbReference type="PROSITE" id="PS00455">
    <property type="entry name" value="AMP_BINDING"/>
    <property type="match status" value="1"/>
</dbReference>
<dbReference type="Gene3D" id="1.10.1200.10">
    <property type="entry name" value="ACP-like"/>
    <property type="match status" value="2"/>
</dbReference>
<evidence type="ECO:0000256" key="4">
    <source>
        <dbReference type="SAM" id="MobiDB-lite"/>
    </source>
</evidence>
<accession>A0ABX2FIM1</accession>
<dbReference type="SUPFAM" id="SSF52777">
    <property type="entry name" value="CoA-dependent acyltransferases"/>
    <property type="match status" value="4"/>
</dbReference>
<keyword evidence="7" id="KW-1185">Reference proteome</keyword>
<feature type="region of interest" description="Disordered" evidence="4">
    <location>
        <begin position="2242"/>
        <end position="2264"/>
    </location>
</feature>
<dbReference type="Gene3D" id="3.30.559.10">
    <property type="entry name" value="Chloramphenicol acetyltransferase-like domain"/>
    <property type="match status" value="2"/>
</dbReference>
<dbReference type="InterPro" id="IPR009081">
    <property type="entry name" value="PP-bd_ACP"/>
</dbReference>
<dbReference type="Pfam" id="PF00550">
    <property type="entry name" value="PP-binding"/>
    <property type="match status" value="2"/>
</dbReference>
<dbReference type="SUPFAM" id="SSF56801">
    <property type="entry name" value="Acetyl-CoA synthetase-like"/>
    <property type="match status" value="2"/>
</dbReference>
<dbReference type="InterPro" id="IPR023213">
    <property type="entry name" value="CAT-like_dom_sf"/>
</dbReference>
<comment type="caution">
    <text evidence="6">The sequence shown here is derived from an EMBL/GenBank/DDBJ whole genome shotgun (WGS) entry which is preliminary data.</text>
</comment>
<dbReference type="PROSITE" id="PS00012">
    <property type="entry name" value="PHOSPHOPANTETHEINE"/>
    <property type="match status" value="1"/>
</dbReference>
<feature type="domain" description="Carrier" evidence="5">
    <location>
        <begin position="1740"/>
        <end position="1815"/>
    </location>
</feature>
<dbReference type="InterPro" id="IPR042099">
    <property type="entry name" value="ANL_N_sf"/>
</dbReference>
<dbReference type="NCBIfam" id="TIGR01733">
    <property type="entry name" value="AA-adenyl-dom"/>
    <property type="match status" value="2"/>
</dbReference>
<dbReference type="SMART" id="SM00823">
    <property type="entry name" value="PKS_PP"/>
    <property type="match status" value="2"/>
</dbReference>
<dbReference type="PANTHER" id="PTHR45527">
    <property type="entry name" value="NONRIBOSOMAL PEPTIDE SYNTHETASE"/>
    <property type="match status" value="1"/>
</dbReference>
<dbReference type="InterPro" id="IPR045851">
    <property type="entry name" value="AMP-bd_C_sf"/>
</dbReference>
<evidence type="ECO:0000256" key="3">
    <source>
        <dbReference type="ARBA" id="ARBA00022553"/>
    </source>
</evidence>
<evidence type="ECO:0000256" key="1">
    <source>
        <dbReference type="ARBA" id="ARBA00001957"/>
    </source>
</evidence>
<sequence>MTRRPQVFADTDRRARFFARIRSVGTAGPESSTMEFADSLIADPPTRFPRATATGAAPPPSRVRLAEPLTGTASADAALAAVLAALSRFSAERTVRVGAVRPGSARGILTCEVVGGEAFQALAARQAGLRTRPAATVPPIVVRLRTPSDVLSDPDPWQDADLLLDIDHIPSRVVARFDPDRYETETVQGLLRHAAALLAAGTDRPESPLWMLESTGPELISGPVRPVPPVTLTERFDEIARRFPGRRAVAGATGELTYRQLADDARRLAHELPAGRVGILISRGDPRWVVACLGALYAGAAWIPLDPDTPARRADELFKQAEVAAVVTDRQFDGPWRTVDLNADAGRIARNPPEPPGIKAHHRDAAYGIYTSGSTGSPRAVIVEHVNVVNFVNAMRTMFELTHEDRVLQYASPGFDVWVQEVFSALLTGASLWIAGDEQRLSVEELSRVLVAERITVAELPPVLMDSMNPARFPDLRIASVGGEPFPGSLVTRWSPGRRVVNGYGPTEATIGVIYTDCAGIMRTPPPIGRPVDNHRCHVLDEWLRPVPRGAVGELYLGGAGLARGYLGDPARTAARFVADPFTGDGGRLYRTGDLVRVDAAGDIVFVGRADRQVKVRGQRVELGEIESALLAHPSVRSAVVDLTGTGDRRTVVAYVVSSGIDPAELRKELSERLPAYMVPGRIVAVDRIPVNANGKVDMSALAERLPPAAPPSTPAGLTGLQRRLHDECVAKVMPDLGLAAEDNLFTAGGTSLQLIRLIALVRQQFGVDVPVTEFLSTPTVARLAEIVAAGGQDVAPLPRAPRDGELPLSPGQRSLWFMDSLVPHRAAYHVLEAHRLRGTLDVECLRRAVEALVERHEALRSPIRVRDGVPYQVVAPVGRVEWDVTSGRAVDDVLAERFAVPFDLGSGRLLRATLIRVHENEHVLCLVMHHLVSDGRSTEVLFEELSALYEAFLAGHRPELPDPPVRYADFAWWQHQLSHGSEMDAQLERWRAALEGAPAEAELPLDRPRPAVLSHRGGVVRFTLGEDVGAAAGALSRNAGTTLFTVLLSGFVAVLARYSRSRDVVVGIPVANRTRAELDRVVGFLSGMLALRLDCADDPTFAELLARAVRATNTAYASQDVPFERLVEELAPERDLSRNPVFQVTFQVYDAPADSLRLPGITVEPVEFDTGVCQFDLSLVIQVSRDGRLVGSIGYSTDLFDASTVDRFAEHYQVLIADALAHPDRRISRLAMLAPDTPPGLTGPPVRTDEPVATLVARQATRTPDSPAVGRMTYAELNAAANRLAHLLIRHGAGPERIIAIHATGQDLVVAQLAVFRTGGAYLPIDPDYPAERIRFMLDDSGATAVLTTLSKVDEFDHAVAIDAPGLDALPTDDPGVVVHPDNLAYVMYTSGSTGRPKGVEVTHRAITRLVHGLEHLGIGPDDTFLHLAPAAFDASTFEIWTPLVHGARLAVWPPGPVGPRELGAVLAAEGVSVLWLTSQLTNLIVDTAPEALAPLRLLLTGGEALSPPHIRRLSAALPGLTVVNGYGPTETTTFCATHVAGTAPQPRSIPLGRPIGGTTLRVLDPWLCPVPPGAQGELWVGGAGVARGYHGLPGLTAERFVPDPFGEPGSRLYRSGDLVRLRADGLIEFEGRADNQVKLRGYRIEPGEIAAVLVEHTDVRDAYVMLSGDGFVAELVAYVVAGDGIDGEALRHYLKQRIPRYMVPGAFVLLDTLPLSANGKVDRTALPGAPDRAMRYIAPRTSHEIVVAQVWQEVVGTERVGTGDNFFTLGGNSLAAAQVVARVAERLGVTPSLSSLFAHPVLADFARHLAELDTAPRRETGRHAGPAPLSPAQQRLWFLDQLQPGRPTYNVALGLRLRGALDANALRRALTEIVRRHEVLRSRFALGEDGWPVQHVEPIDVFKVDDAIAESVDDAVRLAEEDARQPFDLAVAPLIRARLIRVADDEHMLSLTVHHAAFDGWSTEVLLTELATAYRAGPAALPPIVSQYRDFAAADRVRPAPEEGLVYWRRRLAGLPRLELPTDRPRPVRPTGTGRRHRFTLLSGNDTEKLADVCAEHEVTEFMVLLAAFQATMAVHTGRTDIVLGTPVSGRTDAKLEPLIGFFVNTVVLRTDLSGDPSFGELLARARETALGAYTHQDVPFEQLVSDLNPRRDALYSPLFQVIFSVQDIRGRALDLPGLRADVLDIYTGTAKFDLDVALTLSAGHVSGTVEYNADIFDPPGIERVFDQFGHVLRTALHDPGTRLSTMPAGNSRRTPERKSTR</sequence>
<dbReference type="Gene3D" id="2.30.38.10">
    <property type="entry name" value="Luciferase, Domain 3"/>
    <property type="match status" value="1"/>
</dbReference>
<dbReference type="InterPro" id="IPR020806">
    <property type="entry name" value="PKS_PP-bd"/>
</dbReference>
<evidence type="ECO:0000256" key="2">
    <source>
        <dbReference type="ARBA" id="ARBA00022450"/>
    </source>
</evidence>
<organism evidence="6 7">
    <name type="scientific">Kibdelosporangium persicum</name>
    <dbReference type="NCBI Taxonomy" id="2698649"/>
    <lineage>
        <taxon>Bacteria</taxon>
        <taxon>Bacillati</taxon>
        <taxon>Actinomycetota</taxon>
        <taxon>Actinomycetes</taxon>
        <taxon>Pseudonocardiales</taxon>
        <taxon>Pseudonocardiaceae</taxon>
        <taxon>Kibdelosporangium</taxon>
    </lineage>
</organism>
<protein>
    <recommendedName>
        <fullName evidence="5">Carrier domain-containing protein</fullName>
    </recommendedName>
</protein>
<reference evidence="6 7" key="1">
    <citation type="submission" date="2020-01" db="EMBL/GenBank/DDBJ databases">
        <title>Kibdelosporangium persica a novel Actinomycetes from a hot desert in Iran.</title>
        <authorList>
            <person name="Safaei N."/>
            <person name="Zaburannyi N."/>
            <person name="Mueller R."/>
            <person name="Wink J."/>
        </authorList>
    </citation>
    <scope>NUCLEOTIDE SEQUENCE [LARGE SCALE GENOMIC DNA]</scope>
    <source>
        <strain evidence="6 7">4NS15</strain>
    </source>
</reference>
<dbReference type="Gene3D" id="3.30.559.30">
    <property type="entry name" value="Nonribosomal peptide synthetase, condensation domain"/>
    <property type="match status" value="2"/>
</dbReference>
<dbReference type="CDD" id="cd12117">
    <property type="entry name" value="A_NRPS_Srf_like"/>
    <property type="match status" value="1"/>
</dbReference>
<evidence type="ECO:0000313" key="6">
    <source>
        <dbReference type="EMBL" id="NRN71088.1"/>
    </source>
</evidence>
<dbReference type="Gene3D" id="3.30.300.30">
    <property type="match status" value="2"/>
</dbReference>
<name>A0ABX2FIM1_9PSEU</name>
<dbReference type="CDD" id="cd19531">
    <property type="entry name" value="LCL_NRPS-like"/>
    <property type="match status" value="2"/>
</dbReference>
<dbReference type="InterPro" id="IPR010071">
    <property type="entry name" value="AA_adenyl_dom"/>
</dbReference>
<comment type="cofactor">
    <cofactor evidence="1">
        <name>pantetheine 4'-phosphate</name>
        <dbReference type="ChEBI" id="CHEBI:47942"/>
    </cofactor>
</comment>
<dbReference type="InterPro" id="IPR036736">
    <property type="entry name" value="ACP-like_sf"/>
</dbReference>
<proteinExistence type="predicted"/>
<dbReference type="InterPro" id="IPR020845">
    <property type="entry name" value="AMP-binding_CS"/>
</dbReference>
<dbReference type="CDD" id="cd05930">
    <property type="entry name" value="A_NRPS"/>
    <property type="match status" value="1"/>
</dbReference>
<dbReference type="Pfam" id="PF13193">
    <property type="entry name" value="AMP-binding_C"/>
    <property type="match status" value="2"/>
</dbReference>
<dbReference type="PROSITE" id="PS50075">
    <property type="entry name" value="CARRIER"/>
    <property type="match status" value="2"/>
</dbReference>
<keyword evidence="3" id="KW-0597">Phosphoprotein</keyword>
<keyword evidence="2" id="KW-0596">Phosphopantetheine</keyword>
<dbReference type="PANTHER" id="PTHR45527:SF1">
    <property type="entry name" value="FATTY ACID SYNTHASE"/>
    <property type="match status" value="1"/>
</dbReference>
<evidence type="ECO:0000259" key="5">
    <source>
        <dbReference type="PROSITE" id="PS50075"/>
    </source>
</evidence>